<feature type="domain" description="HD-GYP" evidence="3">
    <location>
        <begin position="295"/>
        <end position="505"/>
    </location>
</feature>
<evidence type="ECO:0000256" key="1">
    <source>
        <dbReference type="SAM" id="Phobius"/>
    </source>
</evidence>
<dbReference type="PANTHER" id="PTHR45228:SF5">
    <property type="entry name" value="CYCLIC DI-GMP PHOSPHODIESTERASE VC_1348-RELATED"/>
    <property type="match status" value="1"/>
</dbReference>
<feature type="transmembrane region" description="Helical" evidence="1">
    <location>
        <begin position="64"/>
        <end position="83"/>
    </location>
</feature>
<evidence type="ECO:0000259" key="3">
    <source>
        <dbReference type="PROSITE" id="PS51832"/>
    </source>
</evidence>
<protein>
    <submittedName>
        <fullName evidence="4">HD domain-containing protein</fullName>
    </submittedName>
</protein>
<accession>A0A2S3QVF0</accession>
<evidence type="ECO:0000313" key="4">
    <source>
        <dbReference type="EMBL" id="POB41834.1"/>
    </source>
</evidence>
<evidence type="ECO:0000313" key="5">
    <source>
        <dbReference type="Proteomes" id="UP000237466"/>
    </source>
</evidence>
<dbReference type="SMART" id="SM00471">
    <property type="entry name" value="HDc"/>
    <property type="match status" value="1"/>
</dbReference>
<dbReference type="GO" id="GO:0007165">
    <property type="term" value="P:signal transduction"/>
    <property type="evidence" value="ECO:0007669"/>
    <property type="project" value="InterPro"/>
</dbReference>
<comment type="caution">
    <text evidence="4">The sequence shown here is derived from an EMBL/GenBank/DDBJ whole genome shotgun (WGS) entry which is preliminary data.</text>
</comment>
<dbReference type="InterPro" id="IPR003607">
    <property type="entry name" value="HD/PDEase_dom"/>
</dbReference>
<feature type="transmembrane region" description="Helical" evidence="1">
    <location>
        <begin position="125"/>
        <end position="144"/>
    </location>
</feature>
<dbReference type="PANTHER" id="PTHR45228">
    <property type="entry name" value="CYCLIC DI-GMP PHOSPHODIESTERASE TM_0186-RELATED"/>
    <property type="match status" value="1"/>
</dbReference>
<feature type="transmembrane region" description="Helical" evidence="1">
    <location>
        <begin position="175"/>
        <end position="201"/>
    </location>
</feature>
<reference evidence="4 5" key="1">
    <citation type="journal article" date="2018" name="Front. Microbiol.">
        <title>Phylogeny of Vibrio vulnificus from the Analysis of the Core-Genome: Implications for Intra-Species Taxonomy.</title>
        <authorList>
            <person name="Roig F.J."/>
            <person name="Gonzalez-Candelas F."/>
            <person name="Sanjuan E."/>
            <person name="Fouz B."/>
            <person name="Feil E.J."/>
            <person name="Llorens C."/>
            <person name="Baker-Austin C."/>
            <person name="Oliver J.D."/>
            <person name="Danin-Poleg Y."/>
            <person name="Gibas C.J."/>
            <person name="Kashi Y."/>
            <person name="Gulig P.A."/>
            <person name="Morrison S.S."/>
            <person name="Amaro C."/>
        </authorList>
    </citation>
    <scope>NUCLEOTIDE SEQUENCE [LARGE SCALE GENOMIC DNA]</scope>
    <source>
        <strain evidence="4 5">CECT4608</strain>
    </source>
</reference>
<name>A0A2S3QVF0_VIBVL</name>
<dbReference type="PROSITE" id="PS51832">
    <property type="entry name" value="HD_GYP"/>
    <property type="match status" value="1"/>
</dbReference>
<keyword evidence="1" id="KW-0812">Transmembrane</keyword>
<dbReference type="InterPro" id="IPR052020">
    <property type="entry name" value="Cyclic_di-GMP/3'3'-cGAMP_PDE"/>
</dbReference>
<dbReference type="SUPFAM" id="SSF109604">
    <property type="entry name" value="HD-domain/PDEase-like"/>
    <property type="match status" value="1"/>
</dbReference>
<sequence length="509" mass="56888">MLKVQSSRELAKSHLLRMIITRAYTMSHYNAPLTFKLYALAAIVFGTYGGRVCPMLATLSPLEVLVHVSITFLAVFAVRHFLFAQHRWVREQKHAQLDTVLFFIGSLPLAYYYNSQYDFTIDSNLKVLFGMTLFGFFTGLILQLKAKLLRFELLEENATRQDTLSGERQSIIKQLILMMTLLIIALTTMLTMVAVKDIFWLEHNPERLLDGSGKISIIKEFIYLGVVLGGYVLAILLLWSKLMKKILLRQEHSLQEVTNGAIGCRLAVFEHDELGSMAALTNKMLDSLQASQDEVKTTRDVAIVSLAALAESRDNETGAHIIRTQEYVKALAEHLAQDPQHVSLLTPTYIDLLYKSAPLHDVGKVGIPDSVLLKPGKLTDEEFDIMKGHPQIGADALSIAEKRMGSSSFLRVAKEISLSHHEKWDGSGYPNQLAGEAIPLSGRLMALADVYDALISKRVYKPAFSHDKAKEIILDGKGKHFDPQVVDAFLAVEAQFCRIAAQYQDSATH</sequence>
<feature type="transmembrane region" description="Helical" evidence="1">
    <location>
        <begin position="95"/>
        <end position="113"/>
    </location>
</feature>
<organism evidence="4 5">
    <name type="scientific">Vibrio vulnificus</name>
    <dbReference type="NCBI Taxonomy" id="672"/>
    <lineage>
        <taxon>Bacteria</taxon>
        <taxon>Pseudomonadati</taxon>
        <taxon>Pseudomonadota</taxon>
        <taxon>Gammaproteobacteria</taxon>
        <taxon>Vibrionales</taxon>
        <taxon>Vibrionaceae</taxon>
        <taxon>Vibrio</taxon>
    </lineage>
</organism>
<feature type="transmembrane region" description="Helical" evidence="1">
    <location>
        <begin position="37"/>
        <end position="58"/>
    </location>
</feature>
<feature type="domain" description="HAMP" evidence="2">
    <location>
        <begin position="241"/>
        <end position="293"/>
    </location>
</feature>
<evidence type="ECO:0000259" key="2">
    <source>
        <dbReference type="PROSITE" id="PS50885"/>
    </source>
</evidence>
<dbReference type="InterPro" id="IPR003660">
    <property type="entry name" value="HAMP_dom"/>
</dbReference>
<dbReference type="GO" id="GO:0008081">
    <property type="term" value="F:phosphoric diester hydrolase activity"/>
    <property type="evidence" value="ECO:0007669"/>
    <property type="project" value="UniProtKB-ARBA"/>
</dbReference>
<gene>
    <name evidence="4" type="ORF">CRN52_22860</name>
</gene>
<dbReference type="CDD" id="cd00077">
    <property type="entry name" value="HDc"/>
    <property type="match status" value="1"/>
</dbReference>
<dbReference type="PROSITE" id="PS50885">
    <property type="entry name" value="HAMP"/>
    <property type="match status" value="1"/>
</dbReference>
<proteinExistence type="predicted"/>
<dbReference type="Proteomes" id="UP000237466">
    <property type="component" value="Unassembled WGS sequence"/>
</dbReference>
<dbReference type="InterPro" id="IPR048440">
    <property type="entry name" value="MASE10"/>
</dbReference>
<dbReference type="Pfam" id="PF20970">
    <property type="entry name" value="MASE10"/>
    <property type="match status" value="1"/>
</dbReference>
<dbReference type="GO" id="GO:0016020">
    <property type="term" value="C:membrane"/>
    <property type="evidence" value="ECO:0007669"/>
    <property type="project" value="InterPro"/>
</dbReference>
<dbReference type="InterPro" id="IPR037522">
    <property type="entry name" value="HD_GYP_dom"/>
</dbReference>
<dbReference type="EMBL" id="PDGH01000146">
    <property type="protein sequence ID" value="POB41834.1"/>
    <property type="molecule type" value="Genomic_DNA"/>
</dbReference>
<keyword evidence="1" id="KW-1133">Transmembrane helix</keyword>
<keyword evidence="1" id="KW-0472">Membrane</keyword>
<feature type="transmembrane region" description="Helical" evidence="1">
    <location>
        <begin position="221"/>
        <end position="239"/>
    </location>
</feature>
<dbReference type="AlphaFoldDB" id="A0A2S3QVF0"/>
<dbReference type="Pfam" id="PF13487">
    <property type="entry name" value="HD_5"/>
    <property type="match status" value="1"/>
</dbReference>
<dbReference type="Gene3D" id="1.10.3210.10">
    <property type="entry name" value="Hypothetical protein af1432"/>
    <property type="match status" value="1"/>
</dbReference>